<dbReference type="AlphaFoldDB" id="A0A6C0BMI3"/>
<name>A0A6C0BMI3_9ZZZZ</name>
<reference evidence="1" key="1">
    <citation type="journal article" date="2020" name="Nature">
        <title>Giant virus diversity and host interactions through global metagenomics.</title>
        <authorList>
            <person name="Schulz F."/>
            <person name="Roux S."/>
            <person name="Paez-Espino D."/>
            <person name="Jungbluth S."/>
            <person name="Walsh D.A."/>
            <person name="Denef V.J."/>
            <person name="McMahon K.D."/>
            <person name="Konstantinidis K.T."/>
            <person name="Eloe-Fadrosh E.A."/>
            <person name="Kyrpides N.C."/>
            <person name="Woyke T."/>
        </authorList>
    </citation>
    <scope>NUCLEOTIDE SEQUENCE</scope>
    <source>
        <strain evidence="1">GVMAG-M-3300018080-19</strain>
    </source>
</reference>
<evidence type="ECO:0008006" key="2">
    <source>
        <dbReference type="Google" id="ProtNLM"/>
    </source>
</evidence>
<protein>
    <recommendedName>
        <fullName evidence="2">OTU domain-containing protein</fullName>
    </recommendedName>
</protein>
<proteinExistence type="predicted"/>
<evidence type="ECO:0000313" key="1">
    <source>
        <dbReference type="EMBL" id="QHS93605.1"/>
    </source>
</evidence>
<accession>A0A6C0BMI3</accession>
<organism evidence="1">
    <name type="scientific">viral metagenome</name>
    <dbReference type="NCBI Taxonomy" id="1070528"/>
    <lineage>
        <taxon>unclassified sequences</taxon>
        <taxon>metagenomes</taxon>
        <taxon>organismal metagenomes</taxon>
    </lineage>
</organism>
<sequence>MSAHLPTWHNAPIVFNLLECGGGGDCLFHVLAAALNLLEGTRLSMVQVREWLANCVKVETLSAFCDMILDEQRSGRARGSANMERVIKNATPKLLETLQALIKKPGRLFQGTDGCLRWLLEHHPQFVHYGFVIFSSWGYHHTQVIETPKSRIYILIFNNAHTQHWQLVAMSEFIAVEKHLVEVILSA</sequence>
<dbReference type="EMBL" id="MN739207">
    <property type="protein sequence ID" value="QHS93605.1"/>
    <property type="molecule type" value="Genomic_DNA"/>
</dbReference>